<comment type="caution">
    <text evidence="14">The sequence shown here is derived from an EMBL/GenBank/DDBJ whole genome shotgun (WGS) entry which is preliminary data.</text>
</comment>
<evidence type="ECO:0008006" key="16">
    <source>
        <dbReference type="Google" id="ProtNLM"/>
    </source>
</evidence>
<comment type="similarity">
    <text evidence="2 12">Belongs to the amiloride-sensitive sodium channel (TC 1.A.6) family.</text>
</comment>
<name>A0AA38MFR2_9CUCU</name>
<dbReference type="GO" id="GO:0005886">
    <property type="term" value="C:plasma membrane"/>
    <property type="evidence" value="ECO:0007669"/>
    <property type="project" value="TreeGrafter"/>
</dbReference>
<evidence type="ECO:0000256" key="1">
    <source>
        <dbReference type="ARBA" id="ARBA00004141"/>
    </source>
</evidence>
<keyword evidence="10 12" id="KW-0739">Sodium transport</keyword>
<dbReference type="Proteomes" id="UP001168821">
    <property type="component" value="Unassembled WGS sequence"/>
</dbReference>
<reference evidence="14" key="1">
    <citation type="journal article" date="2023" name="G3 (Bethesda)">
        <title>Whole genome assemblies of Zophobas morio and Tenebrio molitor.</title>
        <authorList>
            <person name="Kaur S."/>
            <person name="Stinson S.A."/>
            <person name="diCenzo G.C."/>
        </authorList>
    </citation>
    <scope>NUCLEOTIDE SEQUENCE</scope>
    <source>
        <strain evidence="14">QUZm001</strain>
    </source>
</reference>
<keyword evidence="15" id="KW-1185">Reference proteome</keyword>
<dbReference type="Gene3D" id="1.10.287.770">
    <property type="entry name" value="YojJ-like"/>
    <property type="match status" value="1"/>
</dbReference>
<keyword evidence="3 12" id="KW-0813">Transport</keyword>
<evidence type="ECO:0000256" key="2">
    <source>
        <dbReference type="ARBA" id="ARBA00007193"/>
    </source>
</evidence>
<dbReference type="PANTHER" id="PTHR11690:SF288">
    <property type="entry name" value="AMILORIDE-SENSITIVE NA+ CHANNEL-RELATED"/>
    <property type="match status" value="1"/>
</dbReference>
<accession>A0AA38MFR2</accession>
<dbReference type="Pfam" id="PF00858">
    <property type="entry name" value="ASC"/>
    <property type="match status" value="1"/>
</dbReference>
<dbReference type="EMBL" id="JALNTZ010000004">
    <property type="protein sequence ID" value="KAJ3654279.1"/>
    <property type="molecule type" value="Genomic_DNA"/>
</dbReference>
<evidence type="ECO:0000256" key="5">
    <source>
        <dbReference type="ARBA" id="ARBA00022692"/>
    </source>
</evidence>
<evidence type="ECO:0000256" key="3">
    <source>
        <dbReference type="ARBA" id="ARBA00022448"/>
    </source>
</evidence>
<feature type="region of interest" description="Disordered" evidence="13">
    <location>
        <begin position="319"/>
        <end position="342"/>
    </location>
</feature>
<gene>
    <name evidence="14" type="ORF">Zmor_013475</name>
</gene>
<keyword evidence="9" id="KW-0472">Membrane</keyword>
<evidence type="ECO:0000256" key="8">
    <source>
        <dbReference type="ARBA" id="ARBA00023065"/>
    </source>
</evidence>
<evidence type="ECO:0000256" key="6">
    <source>
        <dbReference type="ARBA" id="ARBA00022989"/>
    </source>
</evidence>
<evidence type="ECO:0000256" key="11">
    <source>
        <dbReference type="ARBA" id="ARBA00023303"/>
    </source>
</evidence>
<dbReference type="AlphaFoldDB" id="A0AA38MFR2"/>
<evidence type="ECO:0000256" key="4">
    <source>
        <dbReference type="ARBA" id="ARBA00022461"/>
    </source>
</evidence>
<comment type="subcellular location">
    <subcellularLocation>
        <location evidence="1">Membrane</location>
        <topology evidence="1">Multi-pass membrane protein</topology>
    </subcellularLocation>
</comment>
<protein>
    <recommendedName>
        <fullName evidence="16">Pickpocket protein 28</fullName>
    </recommendedName>
</protein>
<proteinExistence type="inferred from homology"/>
<dbReference type="GO" id="GO:0015280">
    <property type="term" value="F:ligand-gated sodium channel activity"/>
    <property type="evidence" value="ECO:0007669"/>
    <property type="project" value="TreeGrafter"/>
</dbReference>
<evidence type="ECO:0000256" key="9">
    <source>
        <dbReference type="ARBA" id="ARBA00023136"/>
    </source>
</evidence>
<feature type="compositionally biased region" description="Basic and acidic residues" evidence="13">
    <location>
        <begin position="333"/>
        <end position="342"/>
    </location>
</feature>
<organism evidence="14 15">
    <name type="scientific">Zophobas morio</name>
    <dbReference type="NCBI Taxonomy" id="2755281"/>
    <lineage>
        <taxon>Eukaryota</taxon>
        <taxon>Metazoa</taxon>
        <taxon>Ecdysozoa</taxon>
        <taxon>Arthropoda</taxon>
        <taxon>Hexapoda</taxon>
        <taxon>Insecta</taxon>
        <taxon>Pterygota</taxon>
        <taxon>Neoptera</taxon>
        <taxon>Endopterygota</taxon>
        <taxon>Coleoptera</taxon>
        <taxon>Polyphaga</taxon>
        <taxon>Cucujiformia</taxon>
        <taxon>Tenebrionidae</taxon>
        <taxon>Zophobas</taxon>
    </lineage>
</organism>
<dbReference type="PANTHER" id="PTHR11690">
    <property type="entry name" value="AMILORIDE-SENSITIVE SODIUM CHANNEL-RELATED"/>
    <property type="match status" value="1"/>
</dbReference>
<keyword evidence="4 12" id="KW-0894">Sodium channel</keyword>
<keyword evidence="5 12" id="KW-0812">Transmembrane</keyword>
<keyword evidence="7" id="KW-0915">Sodium</keyword>
<evidence type="ECO:0000256" key="12">
    <source>
        <dbReference type="RuleBase" id="RU000679"/>
    </source>
</evidence>
<evidence type="ECO:0000256" key="13">
    <source>
        <dbReference type="SAM" id="MobiDB-lite"/>
    </source>
</evidence>
<keyword evidence="11 12" id="KW-0407">Ion channel</keyword>
<feature type="compositionally biased region" description="Polar residues" evidence="13">
    <location>
        <begin position="319"/>
        <end position="332"/>
    </location>
</feature>
<dbReference type="Gene3D" id="1.10.287.820">
    <property type="entry name" value="Acid-sensing ion channel domain"/>
    <property type="match status" value="1"/>
</dbReference>
<keyword evidence="6" id="KW-1133">Transmembrane helix</keyword>
<evidence type="ECO:0000313" key="15">
    <source>
        <dbReference type="Proteomes" id="UP001168821"/>
    </source>
</evidence>
<evidence type="ECO:0000256" key="10">
    <source>
        <dbReference type="ARBA" id="ARBA00023201"/>
    </source>
</evidence>
<evidence type="ECO:0000256" key="7">
    <source>
        <dbReference type="ARBA" id="ARBA00023053"/>
    </source>
</evidence>
<keyword evidence="8 12" id="KW-0406">Ion transport</keyword>
<dbReference type="InterPro" id="IPR001873">
    <property type="entry name" value="ENaC"/>
</dbReference>
<sequence length="342" mass="39563">MLDKSELFTQITYLHKNHSVHRRSSHWNIDKNYDEMQNDTIPPRGSEFTNFRFTMMTKKSEENLHCNTASGYKLFLHHPAELPTLATRYIPISFDTIYNIWVTPEIVITSENLESYEQNKRTCVYSYERRLKFFKIYTKHNCRLECIANRTLEQCNCVPYYLPHEESTEICGLGKLRCESISFVEDTFKMVSSKKNRKVFGKCNCLPLCTSITYNAETHQAKEPDNPFRDKPSDIEITFKDEELQVMERQELFSNADFWASCGGLLGLFSGFSIISLAEVIYFSTVSPDGLINRDSFRTSMKLTPPLCPVHGKKYTGCRSSGRGSNSEIKTQLNDEMRNGKV</sequence>
<evidence type="ECO:0000313" key="14">
    <source>
        <dbReference type="EMBL" id="KAJ3654279.1"/>
    </source>
</evidence>